<keyword evidence="1" id="KW-0812">Transmembrane</keyword>
<evidence type="ECO:0000313" key="3">
    <source>
        <dbReference type="Proteomes" id="UP001151760"/>
    </source>
</evidence>
<keyword evidence="1" id="KW-0472">Membrane</keyword>
<keyword evidence="1" id="KW-1133">Transmembrane helix</keyword>
<dbReference type="EMBL" id="BQNB010016670">
    <property type="protein sequence ID" value="GJT54419.1"/>
    <property type="molecule type" value="Genomic_DNA"/>
</dbReference>
<keyword evidence="3" id="KW-1185">Reference proteome</keyword>
<proteinExistence type="predicted"/>
<evidence type="ECO:0000313" key="2">
    <source>
        <dbReference type="EMBL" id="GJT54419.1"/>
    </source>
</evidence>
<reference evidence="2" key="1">
    <citation type="journal article" date="2022" name="Int. J. Mol. Sci.">
        <title>Draft Genome of Tanacetum Coccineum: Genomic Comparison of Closely Related Tanacetum-Family Plants.</title>
        <authorList>
            <person name="Yamashiro T."/>
            <person name="Shiraishi A."/>
            <person name="Nakayama K."/>
            <person name="Satake H."/>
        </authorList>
    </citation>
    <scope>NUCLEOTIDE SEQUENCE</scope>
</reference>
<protein>
    <submittedName>
        <fullName evidence="2">Uncharacterized protein</fullName>
    </submittedName>
</protein>
<gene>
    <name evidence="2" type="ORF">Tco_0989473</name>
</gene>
<feature type="transmembrane region" description="Helical" evidence="1">
    <location>
        <begin position="40"/>
        <end position="65"/>
    </location>
</feature>
<organism evidence="2 3">
    <name type="scientific">Tanacetum coccineum</name>
    <dbReference type="NCBI Taxonomy" id="301880"/>
    <lineage>
        <taxon>Eukaryota</taxon>
        <taxon>Viridiplantae</taxon>
        <taxon>Streptophyta</taxon>
        <taxon>Embryophyta</taxon>
        <taxon>Tracheophyta</taxon>
        <taxon>Spermatophyta</taxon>
        <taxon>Magnoliopsida</taxon>
        <taxon>eudicotyledons</taxon>
        <taxon>Gunneridae</taxon>
        <taxon>Pentapetalae</taxon>
        <taxon>asterids</taxon>
        <taxon>campanulids</taxon>
        <taxon>Asterales</taxon>
        <taxon>Asteraceae</taxon>
        <taxon>Asteroideae</taxon>
        <taxon>Anthemideae</taxon>
        <taxon>Anthemidinae</taxon>
        <taxon>Tanacetum</taxon>
    </lineage>
</organism>
<sequence>MDLWRRRKSCCRRRRVVLDACDWKGIVMGLLYLMRRMRESLYFALCILEIVGSRSIFIGLIVYGLKVDVLRTVLRVLWDVGYKGMIERSDSGMEYGVCFVEYGRIRLWELIEKFGKDYGGEERKG</sequence>
<accession>A0ABQ5EU75</accession>
<reference evidence="2" key="2">
    <citation type="submission" date="2022-01" db="EMBL/GenBank/DDBJ databases">
        <authorList>
            <person name="Yamashiro T."/>
            <person name="Shiraishi A."/>
            <person name="Satake H."/>
            <person name="Nakayama K."/>
        </authorList>
    </citation>
    <scope>NUCLEOTIDE SEQUENCE</scope>
</reference>
<dbReference type="Proteomes" id="UP001151760">
    <property type="component" value="Unassembled WGS sequence"/>
</dbReference>
<evidence type="ECO:0000256" key="1">
    <source>
        <dbReference type="SAM" id="Phobius"/>
    </source>
</evidence>
<name>A0ABQ5EU75_9ASTR</name>
<comment type="caution">
    <text evidence="2">The sequence shown here is derived from an EMBL/GenBank/DDBJ whole genome shotgun (WGS) entry which is preliminary data.</text>
</comment>